<dbReference type="AlphaFoldDB" id="A0A9J2PI10"/>
<evidence type="ECO:0000256" key="22">
    <source>
        <dbReference type="ARBA" id="ARBA00081504"/>
    </source>
</evidence>
<dbReference type="GO" id="GO:0015030">
    <property type="term" value="C:Cajal body"/>
    <property type="evidence" value="ECO:0007669"/>
    <property type="project" value="UniProtKB-SubCell"/>
</dbReference>
<evidence type="ECO:0000256" key="8">
    <source>
        <dbReference type="ARBA" id="ARBA00022679"/>
    </source>
</evidence>
<evidence type="ECO:0000256" key="6">
    <source>
        <dbReference type="ARBA" id="ARBA00022553"/>
    </source>
</evidence>
<keyword evidence="6" id="KW-0597">Phosphoprotein</keyword>
<evidence type="ECO:0000256" key="11">
    <source>
        <dbReference type="ARBA" id="ARBA00023163"/>
    </source>
</evidence>
<dbReference type="InterPro" id="IPR029063">
    <property type="entry name" value="SAM-dependent_MTases_sf"/>
</dbReference>
<comment type="catalytic activity">
    <reaction evidence="16">
        <text>a 5'-end (N(2),N(7)-dimethyl 5'-triphosphoguanosine)-ribonucleoside in snRNA + S-adenosyl-L-methionine = a 5'-end (N(2),N(2),N(7)-trimethyl 5'-triphosphoguanosine)-ribonucleoside in snRNA + S-adenosyl-L-homocysteine + H(+)</text>
        <dbReference type="Rhea" id="RHEA:78479"/>
        <dbReference type="Rhea" id="RHEA-COMP:19087"/>
        <dbReference type="Rhea" id="RHEA-COMP:19089"/>
        <dbReference type="ChEBI" id="CHEBI:15378"/>
        <dbReference type="ChEBI" id="CHEBI:57856"/>
        <dbReference type="ChEBI" id="CHEBI:59789"/>
        <dbReference type="ChEBI" id="CHEBI:167623"/>
        <dbReference type="ChEBI" id="CHEBI:172880"/>
    </reaction>
    <physiologicalReaction direction="left-to-right" evidence="16">
        <dbReference type="Rhea" id="RHEA:78480"/>
    </physiologicalReaction>
</comment>
<dbReference type="SUPFAM" id="SSF53335">
    <property type="entry name" value="S-adenosyl-L-methionine-dependent methyltransferases"/>
    <property type="match status" value="1"/>
</dbReference>
<evidence type="ECO:0000313" key="24">
    <source>
        <dbReference type="Proteomes" id="UP000036681"/>
    </source>
</evidence>
<keyword evidence="11" id="KW-0804">Transcription</keyword>
<evidence type="ECO:0000256" key="17">
    <source>
        <dbReference type="ARBA" id="ARBA00049075"/>
    </source>
</evidence>
<dbReference type="FunFam" id="3.40.50.150:FF:000066">
    <property type="entry name" value="Trimethylguanosine synthase 1"/>
    <property type="match status" value="1"/>
</dbReference>
<organism evidence="24 25">
    <name type="scientific">Ascaris lumbricoides</name>
    <name type="common">Giant roundworm</name>
    <dbReference type="NCBI Taxonomy" id="6252"/>
    <lineage>
        <taxon>Eukaryota</taxon>
        <taxon>Metazoa</taxon>
        <taxon>Ecdysozoa</taxon>
        <taxon>Nematoda</taxon>
        <taxon>Chromadorea</taxon>
        <taxon>Rhabditida</taxon>
        <taxon>Spirurina</taxon>
        <taxon>Ascaridomorpha</taxon>
        <taxon>Ascaridoidea</taxon>
        <taxon>Ascarididae</taxon>
        <taxon>Ascaris</taxon>
    </lineage>
</organism>
<dbReference type="GO" id="GO:0071164">
    <property type="term" value="F:RNA cap trimethylguanosine synthase activity"/>
    <property type="evidence" value="ECO:0007669"/>
    <property type="project" value="TreeGrafter"/>
</dbReference>
<comment type="subunit">
    <text evidence="20">May form homooligomers. Interacts with CREBBP/CBP, EED/WAIT1, EP300/P300, NCOA6/PRIP, PPARBP/PBP and SMN.</text>
</comment>
<proteinExistence type="inferred from homology"/>
<comment type="catalytic activity">
    <reaction evidence="14">
        <text>a 5'-end (N(2),N(7)-dimethyl 5'-triphosphoguanosine)-ribonucleoside in snoRNA + S-adenosyl-L-methionine = a 5'-end (N(2),N(2),N(7)-trimethyl 5'-triphosphoguanosine)-ribonucleoside in snoRNA + S-adenosyl-L-homocysteine + H(+)</text>
        <dbReference type="Rhea" id="RHEA:78507"/>
        <dbReference type="Rhea" id="RHEA-COMP:19088"/>
        <dbReference type="Rhea" id="RHEA-COMP:19090"/>
        <dbReference type="ChEBI" id="CHEBI:15378"/>
        <dbReference type="ChEBI" id="CHEBI:57856"/>
        <dbReference type="ChEBI" id="CHEBI:59789"/>
        <dbReference type="ChEBI" id="CHEBI:167623"/>
        <dbReference type="ChEBI" id="CHEBI:172880"/>
    </reaction>
    <physiologicalReaction direction="left-to-right" evidence="14">
        <dbReference type="Rhea" id="RHEA:78508"/>
    </physiologicalReaction>
</comment>
<dbReference type="Proteomes" id="UP000036681">
    <property type="component" value="Unplaced"/>
</dbReference>
<dbReference type="Pfam" id="PF09445">
    <property type="entry name" value="Methyltransf_15"/>
    <property type="match status" value="1"/>
</dbReference>
<dbReference type="CDD" id="cd02440">
    <property type="entry name" value="AdoMet_MTases"/>
    <property type="match status" value="1"/>
</dbReference>
<evidence type="ECO:0000256" key="21">
    <source>
        <dbReference type="ARBA" id="ARBA00079339"/>
    </source>
</evidence>
<dbReference type="GO" id="GO:0005730">
    <property type="term" value="C:nucleolus"/>
    <property type="evidence" value="ECO:0007669"/>
    <property type="project" value="UniProtKB-SubCell"/>
</dbReference>
<keyword evidence="9" id="KW-0949">S-adenosyl-L-methionine</keyword>
<evidence type="ECO:0000256" key="14">
    <source>
        <dbReference type="ARBA" id="ARBA00047418"/>
    </source>
</evidence>
<dbReference type="PANTHER" id="PTHR14741:SF32">
    <property type="entry name" value="TRIMETHYLGUANOSINE SYNTHASE"/>
    <property type="match status" value="1"/>
</dbReference>
<keyword evidence="7" id="KW-0489">Methyltransferase</keyword>
<protein>
    <recommendedName>
        <fullName evidence="4">Trimethylguanosine synthase</fullName>
    </recommendedName>
    <alternativeName>
        <fullName evidence="18">Cap-specific guanine-N(2) methyltransferase</fullName>
    </alternativeName>
    <alternativeName>
        <fullName evidence="21">Nuclear receptor coactivator 6-interacting protein</fullName>
    </alternativeName>
    <alternativeName>
        <fullName evidence="22">PRIP-interacting protein with methyltransferase motif</fullName>
    </alternativeName>
</protein>
<keyword evidence="10" id="KW-0805">Transcription regulation</keyword>
<evidence type="ECO:0000256" key="20">
    <source>
        <dbReference type="ARBA" id="ARBA00064494"/>
    </source>
</evidence>
<comment type="catalytic activity">
    <reaction evidence="15">
        <text>a 5'-end (N(7)-methyl 5'-triphosphoguanosine)-ribonucleoside in snoRNA + S-adenosyl-L-methionine = a 5'-end (N(2),N(7)-dimethyl 5'-triphosphoguanosine)-ribonucleoside in snoRNA + S-adenosyl-L-homocysteine + H(+)</text>
        <dbReference type="Rhea" id="RHEA:78475"/>
        <dbReference type="Rhea" id="RHEA-COMP:19086"/>
        <dbReference type="Rhea" id="RHEA-COMP:19088"/>
        <dbReference type="ChEBI" id="CHEBI:15378"/>
        <dbReference type="ChEBI" id="CHEBI:57856"/>
        <dbReference type="ChEBI" id="CHEBI:59789"/>
        <dbReference type="ChEBI" id="CHEBI:156461"/>
        <dbReference type="ChEBI" id="CHEBI:172880"/>
    </reaction>
    <physiologicalReaction direction="left-to-right" evidence="15">
        <dbReference type="Rhea" id="RHEA:78476"/>
    </physiologicalReaction>
</comment>
<evidence type="ECO:0000256" key="13">
    <source>
        <dbReference type="ARBA" id="ARBA00025783"/>
    </source>
</evidence>
<comment type="catalytic activity">
    <reaction evidence="17">
        <text>a 5'-end (N(7)-methyl 5'-triphosphoguanosine)-ribonucleoside in snRNA + S-adenosyl-L-methionine = a 5'-end (N(2),N(7)-dimethyl 5'-triphosphoguanosine)-ribonucleoside in snRNA + S-adenosyl-L-homocysteine + H(+)</text>
        <dbReference type="Rhea" id="RHEA:78471"/>
        <dbReference type="Rhea" id="RHEA-COMP:19085"/>
        <dbReference type="Rhea" id="RHEA-COMP:19087"/>
        <dbReference type="ChEBI" id="CHEBI:15378"/>
        <dbReference type="ChEBI" id="CHEBI:57856"/>
        <dbReference type="ChEBI" id="CHEBI:59789"/>
        <dbReference type="ChEBI" id="CHEBI:156461"/>
        <dbReference type="ChEBI" id="CHEBI:172880"/>
    </reaction>
    <physiologicalReaction direction="left-to-right" evidence="17">
        <dbReference type="Rhea" id="RHEA:78472"/>
    </physiologicalReaction>
</comment>
<feature type="region of interest" description="Disordered" evidence="23">
    <location>
        <begin position="684"/>
        <end position="703"/>
    </location>
</feature>
<accession>A0A9J2PI10</accession>
<feature type="compositionally biased region" description="Polar residues" evidence="23">
    <location>
        <begin position="685"/>
        <end position="703"/>
    </location>
</feature>
<evidence type="ECO:0000256" key="18">
    <source>
        <dbReference type="ARBA" id="ARBA00049790"/>
    </source>
</evidence>
<keyword evidence="24" id="KW-1185">Reference proteome</keyword>
<evidence type="ECO:0000256" key="3">
    <source>
        <dbReference type="ARBA" id="ARBA00004604"/>
    </source>
</evidence>
<comment type="function">
    <text evidence="19">Catalyzes the 2 serial methylation steps for the conversion of the 7-monomethylguanosine (m(7)G) caps of snRNAs and snoRNAs to a 2,2,7-trimethylguanosine (m(2,2,7)G) cap structure. The enzyme is specific for guanine, and N7 methylation must precede N2 methylation. Hypermethylation of the m7G cap of U snRNAs leads to their concentration in nuclear foci, their colocalization with coilin and the formation of canonical Cajal bodies (CBs). Plays a role in transcriptional regulation.</text>
</comment>
<evidence type="ECO:0000313" key="25">
    <source>
        <dbReference type="WBParaSite" id="ALUE_0000965001-mRNA-1"/>
    </source>
</evidence>
<evidence type="ECO:0000256" key="19">
    <source>
        <dbReference type="ARBA" id="ARBA00057179"/>
    </source>
</evidence>
<dbReference type="InterPro" id="IPR019012">
    <property type="entry name" value="RNA_cap_Gua-N2-MeTrfase"/>
</dbReference>
<keyword evidence="5" id="KW-0963">Cytoplasm</keyword>
<evidence type="ECO:0000256" key="15">
    <source>
        <dbReference type="ARBA" id="ARBA00048740"/>
    </source>
</evidence>
<evidence type="ECO:0000256" key="23">
    <source>
        <dbReference type="SAM" id="MobiDB-lite"/>
    </source>
</evidence>
<evidence type="ECO:0000256" key="10">
    <source>
        <dbReference type="ARBA" id="ARBA00023015"/>
    </source>
</evidence>
<dbReference type="GO" id="GO:0005737">
    <property type="term" value="C:cytoplasm"/>
    <property type="evidence" value="ECO:0007669"/>
    <property type="project" value="UniProtKB-SubCell"/>
</dbReference>
<evidence type="ECO:0000256" key="7">
    <source>
        <dbReference type="ARBA" id="ARBA00022603"/>
    </source>
</evidence>
<name>A0A9J2PI10_ASCLU</name>
<evidence type="ECO:0000256" key="1">
    <source>
        <dbReference type="ARBA" id="ARBA00004408"/>
    </source>
</evidence>
<evidence type="ECO:0000256" key="5">
    <source>
        <dbReference type="ARBA" id="ARBA00022490"/>
    </source>
</evidence>
<evidence type="ECO:0000256" key="16">
    <source>
        <dbReference type="ARBA" id="ARBA00048763"/>
    </source>
</evidence>
<evidence type="ECO:0000256" key="9">
    <source>
        <dbReference type="ARBA" id="ARBA00022691"/>
    </source>
</evidence>
<comment type="subcellular location">
    <subcellularLocation>
        <location evidence="2">Cytoplasm</location>
    </subcellularLocation>
    <subcellularLocation>
        <location evidence="1">Nucleus</location>
        <location evidence="1">Cajal body</location>
    </subcellularLocation>
    <subcellularLocation>
        <location evidence="3">Nucleus</location>
        <location evidence="3">Nucleolus</location>
    </subcellularLocation>
</comment>
<dbReference type="WBParaSite" id="ALUE_0000965001-mRNA-1">
    <property type="protein sequence ID" value="ALUE_0000965001-mRNA-1"/>
    <property type="gene ID" value="ALUE_0000965001"/>
</dbReference>
<sequence length="703" mass="79939">MIEEDRVQYRFRWTLLGEAELILPNDASRYCAFSRAALKFVLPSLFVCYETIKNCNFRDHDLMKSVERIRQGNGENSVDKKTPHEQLCDVFGQKLNLDPEASSLQPSGHPEEPDETCIMDSEIQNNDERSEMAELGLPVEFCQPRMERKKRKGKKRKSVESTWMIGLGFDGYWDMAGSQMDESVREQFKHSTVKCKPEDLIECHRDLKAYANIVYSTDTKREYVTWEDLYSRHCQLVKQRAKLDFEKQQQRSALNRCKQFLEKVKGLQFVPGCELTSLPDETPFADADVGSNSEFEDSPSQAVESISESLNSAEPPTKRYYDMEMFNDVYADFYSDSHATRPLVLDDNTATHSDLPCTASRHEITESSQERPLTMEEKLNFDFGFDPERDANLIAKNCFSTFANDPEMKKYMYQRFRLFSRFDEGVLMDRDGWFSVTPERMAEHIADRMVRREGALIIDAFTGVGGNAIQFALKGAFVIAIDLDPVRLRCAARNAQVYGVADRINFICTDFFHFARSPRVWLPVVEDNEQEAGRSEEGTAEGYPVDAVFLSPPWGGPSYLKMKEFDISAHLTPNGFEIFRVARGLSPNIAYFLPRQTTVSQLVSLAGPGGSCEIEQNLLNSKIKAVTAYYGNLITGPSSFSHLSAVCCELPLVTTALIRQPYVILLRKAAKEYEIEQATEAEPLTSKSFSNNGHSEQFQQVQC</sequence>
<keyword evidence="8" id="KW-0808">Transferase</keyword>
<dbReference type="PANTHER" id="PTHR14741">
    <property type="entry name" value="S-ADENOSYLMETHIONINE-DEPENDENT METHYLTRANSFERASE RELATED"/>
    <property type="match status" value="1"/>
</dbReference>
<evidence type="ECO:0000256" key="2">
    <source>
        <dbReference type="ARBA" id="ARBA00004496"/>
    </source>
</evidence>
<dbReference type="Gene3D" id="3.40.50.150">
    <property type="entry name" value="Vaccinia Virus protein VP39"/>
    <property type="match status" value="1"/>
</dbReference>
<reference evidence="25" key="1">
    <citation type="submission" date="2023-03" db="UniProtKB">
        <authorList>
            <consortium name="WormBaseParasite"/>
        </authorList>
    </citation>
    <scope>IDENTIFICATION</scope>
</reference>
<keyword evidence="12" id="KW-0539">Nucleus</keyword>
<comment type="similarity">
    <text evidence="13">Belongs to the methyltransferase superfamily. Trimethylguanosine synthase family.</text>
</comment>
<evidence type="ECO:0000256" key="12">
    <source>
        <dbReference type="ARBA" id="ARBA00023242"/>
    </source>
</evidence>
<evidence type="ECO:0000256" key="4">
    <source>
        <dbReference type="ARBA" id="ARBA00018517"/>
    </source>
</evidence>